<dbReference type="GO" id="GO:0004674">
    <property type="term" value="F:protein serine/threonine kinase activity"/>
    <property type="evidence" value="ECO:0007669"/>
    <property type="project" value="UniProtKB-KW"/>
</dbReference>
<dbReference type="Gene3D" id="3.30.200.20">
    <property type="entry name" value="Phosphorylase Kinase, domain 1"/>
    <property type="match status" value="1"/>
</dbReference>
<dbReference type="OrthoDB" id="3638488at2759"/>
<keyword evidence="2" id="KW-0418">Kinase</keyword>
<reference evidence="2" key="2">
    <citation type="submission" date="2020-06" db="EMBL/GenBank/DDBJ databases">
        <title>Helianthus annuus Genome sequencing and assembly Release 2.</title>
        <authorList>
            <person name="Gouzy J."/>
            <person name="Langlade N."/>
            <person name="Munos S."/>
        </authorList>
    </citation>
    <scope>NUCLEOTIDE SEQUENCE</scope>
    <source>
        <tissue evidence="2">Leaves</tissue>
    </source>
</reference>
<keyword evidence="3" id="KW-1185">Reference proteome</keyword>
<evidence type="ECO:0000313" key="3">
    <source>
        <dbReference type="Proteomes" id="UP000215914"/>
    </source>
</evidence>
<feature type="region of interest" description="Disordered" evidence="1">
    <location>
        <begin position="1"/>
        <end position="20"/>
    </location>
</feature>
<evidence type="ECO:0000256" key="1">
    <source>
        <dbReference type="SAM" id="MobiDB-lite"/>
    </source>
</evidence>
<gene>
    <name evidence="2" type="ORF">HanXRQr2_Chr03g0087361</name>
</gene>
<dbReference type="EMBL" id="MNCJ02000318">
    <property type="protein sequence ID" value="KAF5812521.1"/>
    <property type="molecule type" value="Genomic_DNA"/>
</dbReference>
<reference evidence="2" key="1">
    <citation type="journal article" date="2017" name="Nature">
        <title>The sunflower genome provides insights into oil metabolism, flowering and Asterid evolution.</title>
        <authorList>
            <person name="Badouin H."/>
            <person name="Gouzy J."/>
            <person name="Grassa C.J."/>
            <person name="Murat F."/>
            <person name="Staton S.E."/>
            <person name="Cottret L."/>
            <person name="Lelandais-Briere C."/>
            <person name="Owens G.L."/>
            <person name="Carrere S."/>
            <person name="Mayjonade B."/>
            <person name="Legrand L."/>
            <person name="Gill N."/>
            <person name="Kane N.C."/>
            <person name="Bowers J.E."/>
            <person name="Hubner S."/>
            <person name="Bellec A."/>
            <person name="Berard A."/>
            <person name="Berges H."/>
            <person name="Blanchet N."/>
            <person name="Boniface M.C."/>
            <person name="Brunel D."/>
            <person name="Catrice O."/>
            <person name="Chaidir N."/>
            <person name="Claudel C."/>
            <person name="Donnadieu C."/>
            <person name="Faraut T."/>
            <person name="Fievet G."/>
            <person name="Helmstetter N."/>
            <person name="King M."/>
            <person name="Knapp S.J."/>
            <person name="Lai Z."/>
            <person name="Le Paslier M.C."/>
            <person name="Lippi Y."/>
            <person name="Lorenzon L."/>
            <person name="Mandel J.R."/>
            <person name="Marage G."/>
            <person name="Marchand G."/>
            <person name="Marquand E."/>
            <person name="Bret-Mestries E."/>
            <person name="Morien E."/>
            <person name="Nambeesan S."/>
            <person name="Nguyen T."/>
            <person name="Pegot-Espagnet P."/>
            <person name="Pouilly N."/>
            <person name="Raftis F."/>
            <person name="Sallet E."/>
            <person name="Schiex T."/>
            <person name="Thomas J."/>
            <person name="Vandecasteele C."/>
            <person name="Vares D."/>
            <person name="Vear F."/>
            <person name="Vautrin S."/>
            <person name="Crespi M."/>
            <person name="Mangin B."/>
            <person name="Burke J.M."/>
            <person name="Salse J."/>
            <person name="Munos S."/>
            <person name="Vincourt P."/>
            <person name="Rieseberg L.H."/>
            <person name="Langlade N.B."/>
        </authorList>
    </citation>
    <scope>NUCLEOTIDE SEQUENCE</scope>
    <source>
        <tissue evidence="2">Leaves</tissue>
    </source>
</reference>
<feature type="compositionally biased region" description="Acidic residues" evidence="1">
    <location>
        <begin position="1"/>
        <end position="14"/>
    </location>
</feature>
<comment type="caution">
    <text evidence="2">The sequence shown here is derived from an EMBL/GenBank/DDBJ whole genome shotgun (WGS) entry which is preliminary data.</text>
</comment>
<accession>A0A9K3JCM8</accession>
<name>A0A9K3JCM8_HELAN</name>
<dbReference type="InterPro" id="IPR059233">
    <property type="entry name" value="MobB_NdrA/B/Cbk1"/>
</dbReference>
<dbReference type="Gramene" id="mRNA:HanXRQr2_Chr03g0087361">
    <property type="protein sequence ID" value="mRNA:HanXRQr2_Chr03g0087361"/>
    <property type="gene ID" value="HanXRQr2_Chr03g0087361"/>
</dbReference>
<keyword evidence="2" id="KW-0808">Transferase</keyword>
<proteinExistence type="predicted"/>
<sequence length="104" mass="12285">MDGTEDDSTSEEEASNMSKQKVVAARKYIENHYKEQMKNLQERREIRILLEKKLAHADVSEVDQNNLIKFLEKKETEYMRLQRHKIGVDDFELLTMIGKGVLMR</sequence>
<keyword evidence="2" id="KW-0723">Serine/threonine-protein kinase</keyword>
<dbReference type="AlphaFoldDB" id="A0A9K3JCM8"/>
<organism evidence="2 3">
    <name type="scientific">Helianthus annuus</name>
    <name type="common">Common sunflower</name>
    <dbReference type="NCBI Taxonomy" id="4232"/>
    <lineage>
        <taxon>Eukaryota</taxon>
        <taxon>Viridiplantae</taxon>
        <taxon>Streptophyta</taxon>
        <taxon>Embryophyta</taxon>
        <taxon>Tracheophyta</taxon>
        <taxon>Spermatophyta</taxon>
        <taxon>Magnoliopsida</taxon>
        <taxon>eudicotyledons</taxon>
        <taxon>Gunneridae</taxon>
        <taxon>Pentapetalae</taxon>
        <taxon>asterids</taxon>
        <taxon>campanulids</taxon>
        <taxon>Asterales</taxon>
        <taxon>Asteraceae</taxon>
        <taxon>Asteroideae</taxon>
        <taxon>Heliantheae alliance</taxon>
        <taxon>Heliantheae</taxon>
        <taxon>Helianthus</taxon>
    </lineage>
</organism>
<protein>
    <submittedName>
        <fullName evidence="2">Non-specific serine/threonine protein kinase</fullName>
        <ecNumber evidence="2">2.7.11.1</ecNumber>
    </submittedName>
</protein>
<dbReference type="CDD" id="cd21742">
    <property type="entry name" value="MobB_NDR_LATS-like"/>
    <property type="match status" value="1"/>
</dbReference>
<dbReference type="Proteomes" id="UP000215914">
    <property type="component" value="Unassembled WGS sequence"/>
</dbReference>
<dbReference type="EC" id="2.7.11.1" evidence="2"/>
<evidence type="ECO:0000313" key="2">
    <source>
        <dbReference type="EMBL" id="KAF5812521.1"/>
    </source>
</evidence>